<sequence length="78" mass="8393">MKKRESLSGKKIVLGVTGSISAFKSAELSSQLVQRGAEVTVVMTSAATKFVGPLTFQTITRNRVLIDQYDVESVTDAT</sequence>
<evidence type="ECO:0000313" key="2">
    <source>
        <dbReference type="EMBL" id="SVD38153.1"/>
    </source>
</evidence>
<organism evidence="2">
    <name type="scientific">marine metagenome</name>
    <dbReference type="NCBI Taxonomy" id="408172"/>
    <lineage>
        <taxon>unclassified sequences</taxon>
        <taxon>metagenomes</taxon>
        <taxon>ecological metagenomes</taxon>
    </lineage>
</organism>
<dbReference type="InterPro" id="IPR036551">
    <property type="entry name" value="Flavin_trans-like"/>
</dbReference>
<accession>A0A382UV78</accession>
<reference evidence="2" key="1">
    <citation type="submission" date="2018-05" db="EMBL/GenBank/DDBJ databases">
        <authorList>
            <person name="Lanie J.A."/>
            <person name="Ng W.-L."/>
            <person name="Kazmierczak K.M."/>
            <person name="Andrzejewski T.M."/>
            <person name="Davidsen T.M."/>
            <person name="Wayne K.J."/>
            <person name="Tettelin H."/>
            <person name="Glass J.I."/>
            <person name="Rusch D."/>
            <person name="Podicherti R."/>
            <person name="Tsui H.-C.T."/>
            <person name="Winkler M.E."/>
        </authorList>
    </citation>
    <scope>NUCLEOTIDE SEQUENCE</scope>
</reference>
<dbReference type="SUPFAM" id="SSF52507">
    <property type="entry name" value="Homo-oligomeric flavin-containing Cys decarboxylases, HFCD"/>
    <property type="match status" value="1"/>
</dbReference>
<feature type="non-terminal residue" evidence="2">
    <location>
        <position position="78"/>
    </location>
</feature>
<gene>
    <name evidence="2" type="ORF">METZ01_LOCUS391007</name>
</gene>
<proteinExistence type="predicted"/>
<protein>
    <recommendedName>
        <fullName evidence="1">Flavoprotein domain-containing protein</fullName>
    </recommendedName>
</protein>
<dbReference type="Pfam" id="PF02441">
    <property type="entry name" value="Flavoprotein"/>
    <property type="match status" value="1"/>
</dbReference>
<feature type="domain" description="Flavoprotein" evidence="1">
    <location>
        <begin position="10"/>
        <end position="58"/>
    </location>
</feature>
<dbReference type="InterPro" id="IPR003382">
    <property type="entry name" value="Flavoprotein"/>
</dbReference>
<dbReference type="GO" id="GO:0003824">
    <property type="term" value="F:catalytic activity"/>
    <property type="evidence" value="ECO:0007669"/>
    <property type="project" value="InterPro"/>
</dbReference>
<dbReference type="EMBL" id="UINC01147055">
    <property type="protein sequence ID" value="SVD38153.1"/>
    <property type="molecule type" value="Genomic_DNA"/>
</dbReference>
<name>A0A382UV78_9ZZZZ</name>
<dbReference type="Gene3D" id="3.40.50.1950">
    <property type="entry name" value="Flavin prenyltransferase-like"/>
    <property type="match status" value="1"/>
</dbReference>
<evidence type="ECO:0000259" key="1">
    <source>
        <dbReference type="Pfam" id="PF02441"/>
    </source>
</evidence>
<dbReference type="AlphaFoldDB" id="A0A382UV78"/>